<feature type="domain" description="Integrase p58-like C-terminal" evidence="1">
    <location>
        <begin position="37"/>
        <end position="69"/>
    </location>
</feature>
<evidence type="ECO:0000259" key="1">
    <source>
        <dbReference type="Pfam" id="PF22938"/>
    </source>
</evidence>
<protein>
    <recommendedName>
        <fullName evidence="1">Integrase p58-like C-terminal domain-containing protein</fullName>
    </recommendedName>
</protein>
<sequence>MTLKREKRNFMLAILFGFKTLQRKKRLSPKLHKYWEGPYQVIQNITDVVFRIKISSSSRPKVIYINRLALYNINGNLKNGGGEIRSPVLSVVEEFSEKFTKREEHSTVFEGKILRGLESNNGNIFKKQLEPLNTWVLGVENRIYYQQLHAVRFRNKIQAEGKTLQEVSNDLQRLSRLVLPSCTRDIQDFQTQKQFVEALRDPEM</sequence>
<evidence type="ECO:0000313" key="2">
    <source>
        <dbReference type="EMBL" id="UYV81328.1"/>
    </source>
</evidence>
<accession>A0ABY6LN98</accession>
<proteinExistence type="predicted"/>
<dbReference type="EMBL" id="CP092882">
    <property type="protein sequence ID" value="UYV81328.1"/>
    <property type="molecule type" value="Genomic_DNA"/>
</dbReference>
<dbReference type="Pfam" id="PF22938">
    <property type="entry name" value="Integrase_p58_C"/>
    <property type="match status" value="1"/>
</dbReference>
<reference evidence="2 3" key="1">
    <citation type="submission" date="2022-01" db="EMBL/GenBank/DDBJ databases">
        <title>A chromosomal length assembly of Cordylochernes scorpioides.</title>
        <authorList>
            <person name="Zeh D."/>
            <person name="Zeh J."/>
        </authorList>
    </citation>
    <scope>NUCLEOTIDE SEQUENCE [LARGE SCALE GENOMIC DNA]</scope>
    <source>
        <strain evidence="2">IN4F17</strain>
        <tissue evidence="2">Whole Body</tissue>
    </source>
</reference>
<name>A0ABY6LN98_9ARAC</name>
<dbReference type="InterPro" id="IPR054465">
    <property type="entry name" value="Integrase_p58-like_C"/>
</dbReference>
<organism evidence="2 3">
    <name type="scientific">Cordylochernes scorpioides</name>
    <dbReference type="NCBI Taxonomy" id="51811"/>
    <lineage>
        <taxon>Eukaryota</taxon>
        <taxon>Metazoa</taxon>
        <taxon>Ecdysozoa</taxon>
        <taxon>Arthropoda</taxon>
        <taxon>Chelicerata</taxon>
        <taxon>Arachnida</taxon>
        <taxon>Pseudoscorpiones</taxon>
        <taxon>Cheliferoidea</taxon>
        <taxon>Chernetidae</taxon>
        <taxon>Cordylochernes</taxon>
    </lineage>
</organism>
<keyword evidence="3" id="KW-1185">Reference proteome</keyword>
<evidence type="ECO:0000313" key="3">
    <source>
        <dbReference type="Proteomes" id="UP001235939"/>
    </source>
</evidence>
<gene>
    <name evidence="2" type="ORF">LAZ67_20000789</name>
</gene>
<dbReference type="Proteomes" id="UP001235939">
    <property type="component" value="Chromosome 20"/>
</dbReference>